<proteinExistence type="predicted"/>
<dbReference type="InterPro" id="IPR015424">
    <property type="entry name" value="PyrdxlP-dep_Trfase"/>
</dbReference>
<accession>A0A381UMB1</accession>
<dbReference type="Gene3D" id="3.40.640.10">
    <property type="entry name" value="Type I PLP-dependent aspartate aminotransferase-like (Major domain)"/>
    <property type="match status" value="1"/>
</dbReference>
<feature type="non-terminal residue" evidence="1">
    <location>
        <position position="1"/>
    </location>
</feature>
<dbReference type="AlphaFoldDB" id="A0A381UMB1"/>
<dbReference type="InterPro" id="IPR015422">
    <property type="entry name" value="PyrdxlP-dep_Trfase_small"/>
</dbReference>
<name>A0A381UMB1_9ZZZZ</name>
<protein>
    <recommendedName>
        <fullName evidence="2">Aminotransferase class V domain-containing protein</fullName>
    </recommendedName>
</protein>
<reference evidence="1" key="1">
    <citation type="submission" date="2018-05" db="EMBL/GenBank/DDBJ databases">
        <authorList>
            <person name="Lanie J.A."/>
            <person name="Ng W.-L."/>
            <person name="Kazmierczak K.M."/>
            <person name="Andrzejewski T.M."/>
            <person name="Davidsen T.M."/>
            <person name="Wayne K.J."/>
            <person name="Tettelin H."/>
            <person name="Glass J.I."/>
            <person name="Rusch D."/>
            <person name="Podicherti R."/>
            <person name="Tsui H.-C.T."/>
            <person name="Winkler M.E."/>
        </authorList>
    </citation>
    <scope>NUCLEOTIDE SEQUENCE</scope>
</reference>
<sequence length="384" mass="41836">SHFRVSERLLLTGHSHQAWPDVAFEGQQRAWLDAAQHVDQKWSVAEAKAERYRGALTALLDDQTGYVSLGHSTHELVTRVLSALPLSTRPRLVTTDGEFHSIRRQLDRLAEEGVEVAKVAALPASTLAERLISEVDDRTAAVLVSCILFQNAHIVPGLGDVLEACKKVGAELLLDAYHSTNVAPISLSEEGLGGAFIVGGGYKYMQVGEGNCWLRFPRDCRLRPVLTGWFSEFGTLADQKPAIGTSDEESGVLYSDGPTRFAGATYDPTSHYRAAAVLDFFAEQGLTQDRLRACSQHQIGLLVTEFDALDLDPVVVDRDRSVPLESLGGFLALTSPEAPRIKHALAKRGVHVDHRGHILRLGPAPYLTDEQLGEAMSMLGDVVS</sequence>
<organism evidence="1">
    <name type="scientific">marine metagenome</name>
    <dbReference type="NCBI Taxonomy" id="408172"/>
    <lineage>
        <taxon>unclassified sequences</taxon>
        <taxon>metagenomes</taxon>
        <taxon>ecological metagenomes</taxon>
    </lineage>
</organism>
<dbReference type="Gene3D" id="3.90.1150.10">
    <property type="entry name" value="Aspartate Aminotransferase, domain 1"/>
    <property type="match status" value="1"/>
</dbReference>
<dbReference type="EMBL" id="UINC01006733">
    <property type="protein sequence ID" value="SVA29305.1"/>
    <property type="molecule type" value="Genomic_DNA"/>
</dbReference>
<dbReference type="SUPFAM" id="SSF53383">
    <property type="entry name" value="PLP-dependent transferases"/>
    <property type="match status" value="1"/>
</dbReference>
<gene>
    <name evidence="1" type="ORF">METZ01_LOCUS82159</name>
</gene>
<evidence type="ECO:0008006" key="2">
    <source>
        <dbReference type="Google" id="ProtNLM"/>
    </source>
</evidence>
<dbReference type="InterPro" id="IPR015421">
    <property type="entry name" value="PyrdxlP-dep_Trfase_major"/>
</dbReference>
<evidence type="ECO:0000313" key="1">
    <source>
        <dbReference type="EMBL" id="SVA29305.1"/>
    </source>
</evidence>